<accession>A0ABD5YNR5</accession>
<evidence type="ECO:0000313" key="3">
    <source>
        <dbReference type="EMBL" id="MFC7189278.1"/>
    </source>
</evidence>
<reference evidence="3 4" key="1">
    <citation type="journal article" date="2019" name="Int. J. Syst. Evol. Microbiol.">
        <title>The Global Catalogue of Microorganisms (GCM) 10K type strain sequencing project: providing services to taxonomists for standard genome sequencing and annotation.</title>
        <authorList>
            <consortium name="The Broad Institute Genomics Platform"/>
            <consortium name="The Broad Institute Genome Sequencing Center for Infectious Disease"/>
            <person name="Wu L."/>
            <person name="Ma J."/>
        </authorList>
    </citation>
    <scope>NUCLEOTIDE SEQUENCE [LARGE SCALE GENOMIC DNA]</scope>
    <source>
        <strain evidence="3 4">RDMS1</strain>
    </source>
</reference>
<keyword evidence="4" id="KW-1185">Reference proteome</keyword>
<proteinExistence type="predicted"/>
<evidence type="ECO:0000256" key="1">
    <source>
        <dbReference type="SAM" id="Phobius"/>
    </source>
</evidence>
<dbReference type="EMBL" id="JBHTAX010000001">
    <property type="protein sequence ID" value="MFC7189278.1"/>
    <property type="molecule type" value="Genomic_DNA"/>
</dbReference>
<dbReference type="Proteomes" id="UP001596417">
    <property type="component" value="Unassembled WGS sequence"/>
</dbReference>
<dbReference type="RefSeq" id="WP_390204801.1">
    <property type="nucleotide sequence ID" value="NZ_JBHSZC010000001.1"/>
</dbReference>
<sequence>MPLLGTILVAIGIAGAVLGGYAVIQQQLDLCGNPTVAVSTAEQTKTMTGPSGPNLPQFQFSELSPAEQTAFTTAVGKPSMEGDVRGAFPHRQAFQQGALVTYQGEQRYATTVWASNCLSVDPLLFPLGIVSILLGIGGILTPPVYRKLLEREASRDRLNRESD</sequence>
<keyword evidence="1" id="KW-0812">Transmembrane</keyword>
<organism evidence="3 4">
    <name type="scientific">Halocatena marina</name>
    <dbReference type="NCBI Taxonomy" id="2934937"/>
    <lineage>
        <taxon>Archaea</taxon>
        <taxon>Methanobacteriati</taxon>
        <taxon>Methanobacteriota</taxon>
        <taxon>Stenosarchaea group</taxon>
        <taxon>Halobacteria</taxon>
        <taxon>Halobacteriales</taxon>
        <taxon>Natronomonadaceae</taxon>
        <taxon>Halocatena</taxon>
    </lineage>
</organism>
<name>A0ABD5YNR5_9EURY</name>
<feature type="domain" description="DUF7979" evidence="2">
    <location>
        <begin position="57"/>
        <end position="110"/>
    </location>
</feature>
<keyword evidence="1" id="KW-1133">Transmembrane helix</keyword>
<keyword evidence="1" id="KW-0472">Membrane</keyword>
<dbReference type="InterPro" id="IPR058285">
    <property type="entry name" value="DUF7979"/>
</dbReference>
<dbReference type="AlphaFoldDB" id="A0ABD5YNR5"/>
<gene>
    <name evidence="3" type="ORF">ACFQL7_05065</name>
</gene>
<protein>
    <recommendedName>
        <fullName evidence="2">DUF7979 domain-containing protein</fullName>
    </recommendedName>
</protein>
<feature type="transmembrane region" description="Helical" evidence="1">
    <location>
        <begin position="123"/>
        <end position="145"/>
    </location>
</feature>
<evidence type="ECO:0000313" key="4">
    <source>
        <dbReference type="Proteomes" id="UP001596417"/>
    </source>
</evidence>
<dbReference type="Pfam" id="PF25934">
    <property type="entry name" value="DUF7979"/>
    <property type="match status" value="1"/>
</dbReference>
<evidence type="ECO:0000259" key="2">
    <source>
        <dbReference type="Pfam" id="PF25934"/>
    </source>
</evidence>
<comment type="caution">
    <text evidence="3">The sequence shown here is derived from an EMBL/GenBank/DDBJ whole genome shotgun (WGS) entry which is preliminary data.</text>
</comment>